<keyword evidence="3" id="KW-1185">Reference proteome</keyword>
<accession>W2TIC5</accession>
<sequence length="97" mass="10406">MLDSLGGRQQSSPWFDNLSSAVNSNSSVSSGSPPSLSSHLGNSDVLSRPSWLFSSQVSLSPGIHEYGNRFCFLLAAHTDISTMNEGRHLISANVRLV</sequence>
<evidence type="ECO:0000256" key="1">
    <source>
        <dbReference type="SAM" id="MobiDB-lite"/>
    </source>
</evidence>
<dbReference type="Proteomes" id="UP000053676">
    <property type="component" value="Unassembled WGS sequence"/>
</dbReference>
<dbReference type="EMBL" id="KI658768">
    <property type="protein sequence ID" value="ETN81319.1"/>
    <property type="molecule type" value="Genomic_DNA"/>
</dbReference>
<feature type="compositionally biased region" description="Low complexity" evidence="1">
    <location>
        <begin position="17"/>
        <end position="43"/>
    </location>
</feature>
<dbReference type="KEGG" id="nai:NECAME_08576"/>
<organism evidence="2 3">
    <name type="scientific">Necator americanus</name>
    <name type="common">Human hookworm</name>
    <dbReference type="NCBI Taxonomy" id="51031"/>
    <lineage>
        <taxon>Eukaryota</taxon>
        <taxon>Metazoa</taxon>
        <taxon>Ecdysozoa</taxon>
        <taxon>Nematoda</taxon>
        <taxon>Chromadorea</taxon>
        <taxon>Rhabditida</taxon>
        <taxon>Rhabditina</taxon>
        <taxon>Rhabditomorpha</taxon>
        <taxon>Strongyloidea</taxon>
        <taxon>Ancylostomatidae</taxon>
        <taxon>Bunostominae</taxon>
        <taxon>Necator</taxon>
    </lineage>
</organism>
<evidence type="ECO:0000313" key="2">
    <source>
        <dbReference type="EMBL" id="ETN81319.1"/>
    </source>
</evidence>
<proteinExistence type="predicted"/>
<name>W2TIC5_NECAM</name>
<feature type="region of interest" description="Disordered" evidence="1">
    <location>
        <begin position="1"/>
        <end position="43"/>
    </location>
</feature>
<gene>
    <name evidence="2" type="ORF">NECAME_08576</name>
</gene>
<reference evidence="3" key="1">
    <citation type="journal article" date="2014" name="Nat. Genet.">
        <title>Genome of the human hookworm Necator americanus.</title>
        <authorList>
            <person name="Tang Y.T."/>
            <person name="Gao X."/>
            <person name="Rosa B.A."/>
            <person name="Abubucker S."/>
            <person name="Hallsworth-Pepin K."/>
            <person name="Martin J."/>
            <person name="Tyagi R."/>
            <person name="Heizer E."/>
            <person name="Zhang X."/>
            <person name="Bhonagiri-Palsikar V."/>
            <person name="Minx P."/>
            <person name="Warren W.C."/>
            <person name="Wang Q."/>
            <person name="Zhan B."/>
            <person name="Hotez P.J."/>
            <person name="Sternberg P.W."/>
            <person name="Dougall A."/>
            <person name="Gaze S.T."/>
            <person name="Mulvenna J."/>
            <person name="Sotillo J."/>
            <person name="Ranganathan S."/>
            <person name="Rabelo E.M."/>
            <person name="Wilson R.K."/>
            <person name="Felgner P.L."/>
            <person name="Bethony J."/>
            <person name="Hawdon J.M."/>
            <person name="Gasser R.B."/>
            <person name="Loukas A."/>
            <person name="Mitreva M."/>
        </authorList>
    </citation>
    <scope>NUCLEOTIDE SEQUENCE [LARGE SCALE GENOMIC DNA]</scope>
</reference>
<dbReference type="AlphaFoldDB" id="W2TIC5"/>
<protein>
    <submittedName>
        <fullName evidence="2">Uncharacterized protein</fullName>
    </submittedName>
</protein>
<evidence type="ECO:0000313" key="3">
    <source>
        <dbReference type="Proteomes" id="UP000053676"/>
    </source>
</evidence>